<organism evidence="2 3">
    <name type="scientific">Protopolystoma xenopodis</name>
    <dbReference type="NCBI Taxonomy" id="117903"/>
    <lineage>
        <taxon>Eukaryota</taxon>
        <taxon>Metazoa</taxon>
        <taxon>Spiralia</taxon>
        <taxon>Lophotrochozoa</taxon>
        <taxon>Platyhelminthes</taxon>
        <taxon>Monogenea</taxon>
        <taxon>Polyopisthocotylea</taxon>
        <taxon>Polystomatidea</taxon>
        <taxon>Polystomatidae</taxon>
        <taxon>Protopolystoma</taxon>
    </lineage>
</organism>
<protein>
    <submittedName>
        <fullName evidence="2">Uncharacterized protein</fullName>
    </submittedName>
</protein>
<evidence type="ECO:0000313" key="3">
    <source>
        <dbReference type="Proteomes" id="UP000784294"/>
    </source>
</evidence>
<feature type="compositionally biased region" description="Basic and acidic residues" evidence="1">
    <location>
        <begin position="487"/>
        <end position="496"/>
    </location>
</feature>
<feature type="region of interest" description="Disordered" evidence="1">
    <location>
        <begin position="469"/>
        <end position="496"/>
    </location>
</feature>
<reference evidence="2" key="1">
    <citation type="submission" date="2018-11" db="EMBL/GenBank/DDBJ databases">
        <authorList>
            <consortium name="Pathogen Informatics"/>
        </authorList>
    </citation>
    <scope>NUCLEOTIDE SEQUENCE</scope>
</reference>
<dbReference type="EMBL" id="CAAALY010001295">
    <property type="protein sequence ID" value="VEL07220.1"/>
    <property type="molecule type" value="Genomic_DNA"/>
</dbReference>
<comment type="caution">
    <text evidence="2">The sequence shown here is derived from an EMBL/GenBank/DDBJ whole genome shotgun (WGS) entry which is preliminary data.</text>
</comment>
<proteinExistence type="predicted"/>
<keyword evidence="3" id="KW-1185">Reference proteome</keyword>
<sequence length="496" mass="51983">MTKLDSISGKRNKGEHSFTQVTDLLSDPMELVATSFSMANTNPNSGALTTTAVAGSSTISGSSRLPLIPIATSGSVASEVGARCVSFPTEYHLLLSGSDPGVDNGSISQTHHQLIGSSHHQVTLVELAVPESSAGFMAVTTTTTPAIAVSSTNGSPGVNGPLDSQIFVETPSFFKSHQKSGTISTLLRNPQTRHVAREFLDESLLNTATRTHRRATGLSGFDDSRILSTPVSASTLASASPAPMTTVSIPQPNEPEKQQVVLINADASCLEKASIVPIYMTTSYGKRSPATLIEVLTTSTVSDSAVSSVATTVGSGLMQTGRQQQQQHQSLVQACQAEQLLSQKLIPPHGSDETSGILSDHSDGSTGFASPHLLTLPHCAATSNAASILSTGPVHLPDFVGLASAASLCPQHGHLLLQRQHQIHFQQQQNYQTNISTPPPNMSAAAVSLLPQSMHGLVATDANLLAKPSLSSDEDQETSATQIKADYLLDKKTPMS</sequence>
<dbReference type="Proteomes" id="UP000784294">
    <property type="component" value="Unassembled WGS sequence"/>
</dbReference>
<accession>A0A3S5AWY9</accession>
<evidence type="ECO:0000313" key="2">
    <source>
        <dbReference type="EMBL" id="VEL07220.1"/>
    </source>
</evidence>
<name>A0A3S5AWY9_9PLAT</name>
<gene>
    <name evidence="2" type="ORF">PXEA_LOCUS660</name>
</gene>
<feature type="non-terminal residue" evidence="2">
    <location>
        <position position="1"/>
    </location>
</feature>
<dbReference type="AlphaFoldDB" id="A0A3S5AWY9"/>
<evidence type="ECO:0000256" key="1">
    <source>
        <dbReference type="SAM" id="MobiDB-lite"/>
    </source>
</evidence>